<gene>
    <name evidence="1" type="ORF">LuPra_04654</name>
</gene>
<dbReference type="KEGG" id="abac:LuPra_04654"/>
<dbReference type="Proteomes" id="UP000076079">
    <property type="component" value="Chromosome"/>
</dbReference>
<dbReference type="RefSeq" id="WP_110172952.1">
    <property type="nucleotide sequence ID" value="NZ_CP015136.1"/>
</dbReference>
<proteinExistence type="predicted"/>
<reference evidence="1 2" key="1">
    <citation type="journal article" date="2016" name="Genome Announc.">
        <title>First Complete Genome Sequence of a Subdivision 6 Acidobacterium Strain.</title>
        <authorList>
            <person name="Huang S."/>
            <person name="Vieira S."/>
            <person name="Bunk B."/>
            <person name="Riedel T."/>
            <person name="Sproer C."/>
            <person name="Overmann J."/>
        </authorList>
    </citation>
    <scope>NUCLEOTIDE SEQUENCE [LARGE SCALE GENOMIC DNA]</scope>
    <source>
        <strain evidence="2">DSM 100886 HEG_-6_39</strain>
    </source>
</reference>
<name>A0A143PUC1_LUTPR</name>
<organism evidence="1 2">
    <name type="scientific">Luteitalea pratensis</name>
    <dbReference type="NCBI Taxonomy" id="1855912"/>
    <lineage>
        <taxon>Bacteria</taxon>
        <taxon>Pseudomonadati</taxon>
        <taxon>Acidobacteriota</taxon>
        <taxon>Vicinamibacteria</taxon>
        <taxon>Vicinamibacterales</taxon>
        <taxon>Vicinamibacteraceae</taxon>
        <taxon>Luteitalea</taxon>
    </lineage>
</organism>
<dbReference type="OrthoDB" id="129321at2"/>
<evidence type="ECO:0000313" key="2">
    <source>
        <dbReference type="Proteomes" id="UP000076079"/>
    </source>
</evidence>
<evidence type="ECO:0000313" key="1">
    <source>
        <dbReference type="EMBL" id="AMY11404.1"/>
    </source>
</evidence>
<keyword evidence="2" id="KW-1185">Reference proteome</keyword>
<accession>A0A143PUC1</accession>
<dbReference type="EMBL" id="CP015136">
    <property type="protein sequence ID" value="AMY11404.1"/>
    <property type="molecule type" value="Genomic_DNA"/>
</dbReference>
<sequence precursor="true">MTALQAARALADDLAGIFGGRLQAVAVFGTHARPHPRAVTAPVQTLALVSQLEYADLAASAELAGAWQRRGLDMPLLLPVAEFRRSLDAFPLEYGDILAHHILVQGADPFGGLTVAPEDLRRACEVKVRSHTIHLREGFLLAAQHPRAVADLIISSATPFASLIQAFALVTGAPTQSPPDAIAAHVGRVAGLDRDLLARLLRLEEDHVLDPGDAVQLYPPYLDALKGLLRVIDGWVAAGTKA</sequence>
<dbReference type="AlphaFoldDB" id="A0A143PUC1"/>
<evidence type="ECO:0008006" key="3">
    <source>
        <dbReference type="Google" id="ProtNLM"/>
    </source>
</evidence>
<reference evidence="2" key="2">
    <citation type="submission" date="2016-04" db="EMBL/GenBank/DDBJ databases">
        <title>First Complete Genome Sequence of a Subdivision 6 Acidobacterium.</title>
        <authorList>
            <person name="Huang S."/>
            <person name="Vieira S."/>
            <person name="Bunk B."/>
            <person name="Riedel T."/>
            <person name="Sproeer C."/>
            <person name="Overmann J."/>
        </authorList>
    </citation>
    <scope>NUCLEOTIDE SEQUENCE [LARGE SCALE GENOMIC DNA]</scope>
    <source>
        <strain evidence="2">DSM 100886 HEG_-6_39</strain>
    </source>
</reference>
<protein>
    <recommendedName>
        <fullName evidence="3">Nucleotidyltransferase</fullName>
    </recommendedName>
</protein>
<dbReference type="STRING" id="1855912.LuPra_04654"/>